<evidence type="ECO:0000256" key="1">
    <source>
        <dbReference type="SAM" id="SignalP"/>
    </source>
</evidence>
<feature type="signal peptide" evidence="1">
    <location>
        <begin position="1"/>
        <end position="19"/>
    </location>
</feature>
<evidence type="ECO:0000313" key="2">
    <source>
        <dbReference type="EMBL" id="QIX01241.1"/>
    </source>
</evidence>
<feature type="chain" id="PRO_5026222973" description="Apple domain-containing protein" evidence="1">
    <location>
        <begin position="20"/>
        <end position="324"/>
    </location>
</feature>
<dbReference type="Proteomes" id="UP000503462">
    <property type="component" value="Chromosome 4"/>
</dbReference>
<reference evidence="2 3" key="1">
    <citation type="journal article" date="2016" name="Sci. Rep.">
        <title>Peltaster fructicola genome reveals evolution from an invasive phytopathogen to an ectophytic parasite.</title>
        <authorList>
            <person name="Xu C."/>
            <person name="Chen H."/>
            <person name="Gleason M.L."/>
            <person name="Xu J.R."/>
            <person name="Liu H."/>
            <person name="Zhang R."/>
            <person name="Sun G."/>
        </authorList>
    </citation>
    <scope>NUCLEOTIDE SEQUENCE [LARGE SCALE GENOMIC DNA]</scope>
    <source>
        <strain evidence="2 3">LNHT1506</strain>
    </source>
</reference>
<evidence type="ECO:0000313" key="3">
    <source>
        <dbReference type="Proteomes" id="UP000503462"/>
    </source>
</evidence>
<sequence>MGAFVTLLTVATLLCSVIALPASTCATVTSEVIVPTTTYTFSSTFVTTERQSTPHLGTWTEWVVVPETKTLRTLTTTTTDCTAYGTVKTTAPVTVYPTPQTSAIYPALAVRGNSEQPAPSCTVTTTVSTTVGATWVYVAANQTSTFTEYTAWSMETISSTTSTGTTYMIATATTKTCQMCGPTTTLASNGTTQPTTTYDARCLSPTSAASAAASTGSIPTYGFSYLDDHPGGGALFRTTTSNPQACCQLCVEQSGCAGSAWDIRSNECRLEFPVGSDGNPSCGAAAQAYYDFGPVHPMAPGTGWYLSPVCGRFDIANAKPDDGT</sequence>
<dbReference type="EMBL" id="CP051142">
    <property type="protein sequence ID" value="QIX01241.1"/>
    <property type="molecule type" value="Genomic_DNA"/>
</dbReference>
<name>A0A6H0Y2V5_9PEZI</name>
<keyword evidence="1" id="KW-0732">Signal</keyword>
<protein>
    <recommendedName>
        <fullName evidence="4">Apple domain-containing protein</fullName>
    </recommendedName>
</protein>
<evidence type="ECO:0008006" key="4">
    <source>
        <dbReference type="Google" id="ProtNLM"/>
    </source>
</evidence>
<dbReference type="OrthoDB" id="3644474at2759"/>
<organism evidence="2 3">
    <name type="scientific">Peltaster fructicola</name>
    <dbReference type="NCBI Taxonomy" id="286661"/>
    <lineage>
        <taxon>Eukaryota</taxon>
        <taxon>Fungi</taxon>
        <taxon>Dikarya</taxon>
        <taxon>Ascomycota</taxon>
        <taxon>Pezizomycotina</taxon>
        <taxon>Dothideomycetes</taxon>
        <taxon>Dothideomycetes incertae sedis</taxon>
        <taxon>Peltaster</taxon>
    </lineage>
</organism>
<proteinExistence type="predicted"/>
<gene>
    <name evidence="2" type="ORF">AMS68_006758</name>
</gene>
<accession>A0A6H0Y2V5</accession>
<keyword evidence="3" id="KW-1185">Reference proteome</keyword>
<dbReference type="AlphaFoldDB" id="A0A6H0Y2V5"/>